<dbReference type="EMBL" id="JAACJM010000150">
    <property type="protein sequence ID" value="KAF5343046.1"/>
    <property type="molecule type" value="Genomic_DNA"/>
</dbReference>
<dbReference type="GO" id="GO:0005506">
    <property type="term" value="F:iron ion binding"/>
    <property type="evidence" value="ECO:0007669"/>
    <property type="project" value="InterPro"/>
</dbReference>
<evidence type="ECO:0000256" key="5">
    <source>
        <dbReference type="ARBA" id="ARBA00023002"/>
    </source>
</evidence>
<keyword evidence="3" id="KW-0349">Heme</keyword>
<proteinExistence type="inferred from homology"/>
<keyword evidence="4" id="KW-0479">Metal-binding</keyword>
<evidence type="ECO:0000256" key="7">
    <source>
        <dbReference type="ARBA" id="ARBA00023033"/>
    </source>
</evidence>
<evidence type="ECO:0000256" key="2">
    <source>
        <dbReference type="ARBA" id="ARBA00010617"/>
    </source>
</evidence>
<gene>
    <name evidence="8" type="ORF">D9758_011155</name>
</gene>
<reference evidence="8 9" key="1">
    <citation type="journal article" date="2020" name="ISME J.">
        <title>Uncovering the hidden diversity of litter-decomposition mechanisms in mushroom-forming fungi.</title>
        <authorList>
            <person name="Floudas D."/>
            <person name="Bentzer J."/>
            <person name="Ahren D."/>
            <person name="Johansson T."/>
            <person name="Persson P."/>
            <person name="Tunlid A."/>
        </authorList>
    </citation>
    <scope>NUCLEOTIDE SEQUENCE [LARGE SCALE GENOMIC DNA]</scope>
    <source>
        <strain evidence="8 9">CBS 291.85</strain>
    </source>
</reference>
<comment type="similarity">
    <text evidence="2">Belongs to the cytochrome P450 family.</text>
</comment>
<dbReference type="SUPFAM" id="SSF48264">
    <property type="entry name" value="Cytochrome P450"/>
    <property type="match status" value="1"/>
</dbReference>
<dbReference type="InterPro" id="IPR050364">
    <property type="entry name" value="Cytochrome_P450_fung"/>
</dbReference>
<keyword evidence="9" id="KW-1185">Reference proteome</keyword>
<keyword evidence="6" id="KW-0408">Iron</keyword>
<dbReference type="OrthoDB" id="2789670at2759"/>
<evidence type="ECO:0008006" key="10">
    <source>
        <dbReference type="Google" id="ProtNLM"/>
    </source>
</evidence>
<evidence type="ECO:0000313" key="8">
    <source>
        <dbReference type="EMBL" id="KAF5343046.1"/>
    </source>
</evidence>
<dbReference type="GO" id="GO:0020037">
    <property type="term" value="F:heme binding"/>
    <property type="evidence" value="ECO:0007669"/>
    <property type="project" value="InterPro"/>
</dbReference>
<comment type="caution">
    <text evidence="8">The sequence shown here is derived from an EMBL/GenBank/DDBJ whole genome shotgun (WGS) entry which is preliminary data.</text>
</comment>
<dbReference type="Proteomes" id="UP000559256">
    <property type="component" value="Unassembled WGS sequence"/>
</dbReference>
<name>A0A8H5FN94_9AGAR</name>
<keyword evidence="7" id="KW-0503">Monooxygenase</keyword>
<sequence length="208" mass="23682">MTMALAIRLFYKAKRNLLPGPKGLPVLGNVFQLPKTQQFRRFTEWSHNLAQSCWTNTGGSKFAQSGWGFVRFIMATEISCGNLLLSLRRYGDLWQKMRKAAHEGLNIRASEVYRPLQEKEAAILVDNMLKDPNSWDDHMEKTAASTVLTTVYGMESIKPKDDPLVARINDFVHRLTRAALPGTYLVEIFPVVRYLPEALAPWKKEGNE</sequence>
<evidence type="ECO:0000256" key="1">
    <source>
        <dbReference type="ARBA" id="ARBA00001971"/>
    </source>
</evidence>
<evidence type="ECO:0000256" key="3">
    <source>
        <dbReference type="ARBA" id="ARBA00022617"/>
    </source>
</evidence>
<dbReference type="GO" id="GO:0016705">
    <property type="term" value="F:oxidoreductase activity, acting on paired donors, with incorporation or reduction of molecular oxygen"/>
    <property type="evidence" value="ECO:0007669"/>
    <property type="project" value="InterPro"/>
</dbReference>
<dbReference type="PANTHER" id="PTHR46300">
    <property type="entry name" value="P450, PUTATIVE (EUROFUNG)-RELATED-RELATED"/>
    <property type="match status" value="1"/>
</dbReference>
<evidence type="ECO:0000313" key="9">
    <source>
        <dbReference type="Proteomes" id="UP000559256"/>
    </source>
</evidence>
<accession>A0A8H5FN94</accession>
<protein>
    <recommendedName>
        <fullName evidence="10">Cytochrome P450</fullName>
    </recommendedName>
</protein>
<evidence type="ECO:0000256" key="6">
    <source>
        <dbReference type="ARBA" id="ARBA00023004"/>
    </source>
</evidence>
<organism evidence="8 9">
    <name type="scientific">Tetrapyrgos nigripes</name>
    <dbReference type="NCBI Taxonomy" id="182062"/>
    <lineage>
        <taxon>Eukaryota</taxon>
        <taxon>Fungi</taxon>
        <taxon>Dikarya</taxon>
        <taxon>Basidiomycota</taxon>
        <taxon>Agaricomycotina</taxon>
        <taxon>Agaricomycetes</taxon>
        <taxon>Agaricomycetidae</taxon>
        <taxon>Agaricales</taxon>
        <taxon>Marasmiineae</taxon>
        <taxon>Marasmiaceae</taxon>
        <taxon>Tetrapyrgos</taxon>
    </lineage>
</organism>
<comment type="cofactor">
    <cofactor evidence="1">
        <name>heme</name>
        <dbReference type="ChEBI" id="CHEBI:30413"/>
    </cofactor>
</comment>
<dbReference type="GO" id="GO:0004497">
    <property type="term" value="F:monooxygenase activity"/>
    <property type="evidence" value="ECO:0007669"/>
    <property type="project" value="UniProtKB-KW"/>
</dbReference>
<dbReference type="PANTHER" id="PTHR46300:SF1">
    <property type="entry name" value="P450, PUTATIVE (EUROFUNG)-RELATED"/>
    <property type="match status" value="1"/>
</dbReference>
<dbReference type="InterPro" id="IPR036396">
    <property type="entry name" value="Cyt_P450_sf"/>
</dbReference>
<evidence type="ECO:0000256" key="4">
    <source>
        <dbReference type="ARBA" id="ARBA00022723"/>
    </source>
</evidence>
<dbReference type="AlphaFoldDB" id="A0A8H5FN94"/>
<dbReference type="Gene3D" id="1.10.630.10">
    <property type="entry name" value="Cytochrome P450"/>
    <property type="match status" value="1"/>
</dbReference>
<keyword evidence="5" id="KW-0560">Oxidoreductase</keyword>